<dbReference type="PANTHER" id="PTHR23155">
    <property type="entry name" value="DISEASE RESISTANCE PROTEIN RP"/>
    <property type="match status" value="1"/>
</dbReference>
<accession>A0AAV8F968</accession>
<dbReference type="InterPro" id="IPR041118">
    <property type="entry name" value="Rx_N"/>
</dbReference>
<keyword evidence="3" id="KW-0677">Repeat</keyword>
<dbReference type="GO" id="GO:0042742">
    <property type="term" value="P:defense response to bacterium"/>
    <property type="evidence" value="ECO:0007669"/>
    <property type="project" value="UniProtKB-ARBA"/>
</dbReference>
<reference evidence="11" key="1">
    <citation type="submission" date="2022-08" db="EMBL/GenBank/DDBJ databases">
        <authorList>
            <person name="Marques A."/>
        </authorList>
    </citation>
    <scope>NUCLEOTIDE SEQUENCE</scope>
    <source>
        <strain evidence="11">RhyPub2mFocal</strain>
        <tissue evidence="11">Leaves</tissue>
    </source>
</reference>
<feature type="domain" description="Disease resistance N-terminal" evidence="8">
    <location>
        <begin position="17"/>
        <end position="101"/>
    </location>
</feature>
<dbReference type="InterPro" id="IPR036388">
    <property type="entry name" value="WH-like_DNA-bd_sf"/>
</dbReference>
<keyword evidence="4" id="KW-0547">Nucleotide-binding</keyword>
<dbReference type="Pfam" id="PF00931">
    <property type="entry name" value="NB-ARC"/>
    <property type="match status" value="1"/>
</dbReference>
<dbReference type="SUPFAM" id="SSF52540">
    <property type="entry name" value="P-loop containing nucleoside triphosphate hydrolases"/>
    <property type="match status" value="1"/>
</dbReference>
<name>A0AAV8F968_9POAL</name>
<dbReference type="InterPro" id="IPR032675">
    <property type="entry name" value="LRR_dom_sf"/>
</dbReference>
<dbReference type="SUPFAM" id="SSF52058">
    <property type="entry name" value="L domain-like"/>
    <property type="match status" value="1"/>
</dbReference>
<dbReference type="InterPro" id="IPR056789">
    <property type="entry name" value="LRR_R13L1-DRL21"/>
</dbReference>
<dbReference type="EMBL" id="JAMFTS010000002">
    <property type="protein sequence ID" value="KAJ4788175.1"/>
    <property type="molecule type" value="Genomic_DNA"/>
</dbReference>
<feature type="domain" description="Disease resistance protein winged helix" evidence="9">
    <location>
        <begin position="473"/>
        <end position="541"/>
    </location>
</feature>
<dbReference type="PRINTS" id="PR00364">
    <property type="entry name" value="DISEASERSIST"/>
</dbReference>
<feature type="domain" description="R13L1/DRL21-like LRR repeat region" evidence="10">
    <location>
        <begin position="730"/>
        <end position="851"/>
    </location>
</feature>
<evidence type="ECO:0000259" key="10">
    <source>
        <dbReference type="Pfam" id="PF25019"/>
    </source>
</evidence>
<dbReference type="InterPro" id="IPR002182">
    <property type="entry name" value="NB-ARC"/>
</dbReference>
<evidence type="ECO:0000256" key="5">
    <source>
        <dbReference type="ARBA" id="ARBA00022821"/>
    </source>
</evidence>
<dbReference type="GO" id="GO:0043531">
    <property type="term" value="F:ADP binding"/>
    <property type="evidence" value="ECO:0007669"/>
    <property type="project" value="InterPro"/>
</dbReference>
<organism evidence="11 12">
    <name type="scientific">Rhynchospora pubera</name>
    <dbReference type="NCBI Taxonomy" id="906938"/>
    <lineage>
        <taxon>Eukaryota</taxon>
        <taxon>Viridiplantae</taxon>
        <taxon>Streptophyta</taxon>
        <taxon>Embryophyta</taxon>
        <taxon>Tracheophyta</taxon>
        <taxon>Spermatophyta</taxon>
        <taxon>Magnoliopsida</taxon>
        <taxon>Liliopsida</taxon>
        <taxon>Poales</taxon>
        <taxon>Cyperaceae</taxon>
        <taxon>Cyperoideae</taxon>
        <taxon>Rhynchosporeae</taxon>
        <taxon>Rhynchospora</taxon>
    </lineage>
</organism>
<dbReference type="InterPro" id="IPR058922">
    <property type="entry name" value="WHD_DRP"/>
</dbReference>
<gene>
    <name evidence="11" type="ORF">LUZ62_039421</name>
</gene>
<dbReference type="InterPro" id="IPR027417">
    <property type="entry name" value="P-loop_NTPase"/>
</dbReference>
<dbReference type="Proteomes" id="UP001140206">
    <property type="component" value="Chromosome 2"/>
</dbReference>
<dbReference type="Pfam" id="PF18052">
    <property type="entry name" value="Rx_N"/>
    <property type="match status" value="1"/>
</dbReference>
<dbReference type="Gene3D" id="3.80.10.10">
    <property type="entry name" value="Ribonuclease Inhibitor"/>
    <property type="match status" value="2"/>
</dbReference>
<dbReference type="InterPro" id="IPR044974">
    <property type="entry name" value="Disease_R_plants"/>
</dbReference>
<dbReference type="Pfam" id="PF23559">
    <property type="entry name" value="WHD_DRP"/>
    <property type="match status" value="1"/>
</dbReference>
<dbReference type="PANTHER" id="PTHR23155:SF1241">
    <property type="entry name" value="DISEASE RESISTANCE RPP13-LIKE PROTEIN 1-RELATED"/>
    <property type="match status" value="1"/>
</dbReference>
<evidence type="ECO:0000256" key="4">
    <source>
        <dbReference type="ARBA" id="ARBA00022741"/>
    </source>
</evidence>
<dbReference type="InterPro" id="IPR042197">
    <property type="entry name" value="Apaf_helical"/>
</dbReference>
<dbReference type="Pfam" id="PF25019">
    <property type="entry name" value="LRR_R13L1-DRL21"/>
    <property type="match status" value="1"/>
</dbReference>
<keyword evidence="5" id="KW-0611">Plant defense</keyword>
<evidence type="ECO:0000259" key="8">
    <source>
        <dbReference type="Pfam" id="PF18052"/>
    </source>
</evidence>
<evidence type="ECO:0000256" key="6">
    <source>
        <dbReference type="SAM" id="Coils"/>
    </source>
</evidence>
<keyword evidence="2" id="KW-0433">Leucine-rich repeat</keyword>
<feature type="coiled-coil region" evidence="6">
    <location>
        <begin position="126"/>
        <end position="153"/>
    </location>
</feature>
<evidence type="ECO:0000256" key="2">
    <source>
        <dbReference type="ARBA" id="ARBA00022614"/>
    </source>
</evidence>
<feature type="domain" description="NB-ARC" evidence="7">
    <location>
        <begin position="186"/>
        <end position="369"/>
    </location>
</feature>
<dbReference type="FunFam" id="1.10.10.10:FF:000322">
    <property type="entry name" value="Probable disease resistance protein At1g63360"/>
    <property type="match status" value="1"/>
</dbReference>
<keyword evidence="12" id="KW-1185">Reference proteome</keyword>
<dbReference type="GO" id="GO:0009626">
    <property type="term" value="P:plant-type hypersensitive response"/>
    <property type="evidence" value="ECO:0007669"/>
    <property type="project" value="UniProtKB-ARBA"/>
</dbReference>
<comment type="caution">
    <text evidence="11">The sequence shown here is derived from an EMBL/GenBank/DDBJ whole genome shotgun (WGS) entry which is preliminary data.</text>
</comment>
<evidence type="ECO:0000256" key="1">
    <source>
        <dbReference type="ARBA" id="ARBA00008894"/>
    </source>
</evidence>
<sequence>MAEITAAAAIEWVVSPVIEMVVNKIGTIIEKKYFEKDTIEDDMKKMNTTLLEIQSTMAIVEKHRIVEPNQVLLVRQIKDSVYDAEDCMSDFDYELTKKKNEKLPPNKIRRAAAFCSRVIHKAIVGYASLKEKLREVNKSLDQAKASAKTLLEHMNAKIPGHMQLPERKNQFLKSSVRSEDIFIGRKTEQESIIQWIHEKKAGPPIIIPIIGQGGLGKTTLAQMIFNDPSLNDHFESKMWLTVSDNFDMLELTKQMLNYLGKNFSLTDATFDYLQRTLKDELASKKILLILDDVWFVKDINGKYSYEENWKQFFAPLRNSNAGSTIIVTTREKLVVNTSKSLGSTRPISLDALNDDDGWSLLKLKAFDGENLALLKFDDANLAANLDDLEPLDKEFVEKLKGLKPIGKKIVEKLKGLPLAIAVVGSRLTGEFDIGEWKRILKDDSLDNGIMEVLHRSYEHLPAHLQRCFAYCSLFPKDYYLKRDRLIYMWIAHGFVLSETGKKLEDVGKSYFSELIARSFIQVIKRNNKEYYVVHDLINDLACHVSQGECYRLKVGSTLENLGSVRHLSVTTKELAHLVSMRDIDKLRTLIILFDYDSEIMGDAAHEAFIKMKRIRVLDIDCCLGKLPDIGECKLLHYLCFRRTRSELAPDTFSKLHLLTVLFIRKMTKGWKSINSWRLELPQSICSMSRLEFVDTSKCIQMELGGQVQHHSVWRGGPATFHVKKKEGWQLSHLRHFNNIKGSLIVYELENVASRKEAVEAQLGTKEQVTKLELYWGETRERNKHNEILEALRPHPNIEWLVIFSYPGDKFPSWLQSNGLSRMTRISINGRSTGFTMLPALGQFSQLEYVCIFLINTVSRIGDEFYGNGIFPSLEKLKIYDMDGLEEWSSPCGVRSFPKLCTLEITYCQNLFSLPEMKSFYSLKSVEISNCPKLRSLPKFPVSLQNLSIRKVHPDLEGQLENKTGLEWDKVAAIPFCQINGVLIEKGKQRGTGGGTYRTLRSVGDDFGLMV</sequence>
<dbReference type="Gene3D" id="1.10.10.10">
    <property type="entry name" value="Winged helix-like DNA-binding domain superfamily/Winged helix DNA-binding domain"/>
    <property type="match status" value="1"/>
</dbReference>
<evidence type="ECO:0000313" key="12">
    <source>
        <dbReference type="Proteomes" id="UP001140206"/>
    </source>
</evidence>
<dbReference type="Gene3D" id="1.20.5.4130">
    <property type="match status" value="1"/>
</dbReference>
<dbReference type="Gene3D" id="1.10.8.430">
    <property type="entry name" value="Helical domain of apoptotic protease-activating factors"/>
    <property type="match status" value="1"/>
</dbReference>
<evidence type="ECO:0000313" key="11">
    <source>
        <dbReference type="EMBL" id="KAJ4788175.1"/>
    </source>
</evidence>
<proteinExistence type="inferred from homology"/>
<dbReference type="AlphaFoldDB" id="A0AAV8F968"/>
<dbReference type="Gene3D" id="3.40.50.300">
    <property type="entry name" value="P-loop containing nucleotide triphosphate hydrolases"/>
    <property type="match status" value="1"/>
</dbReference>
<keyword evidence="6" id="KW-0175">Coiled coil</keyword>
<evidence type="ECO:0000259" key="9">
    <source>
        <dbReference type="Pfam" id="PF23559"/>
    </source>
</evidence>
<comment type="similarity">
    <text evidence="1">Belongs to the disease resistance NB-LRR family.</text>
</comment>
<protein>
    <submittedName>
        <fullName evidence="11">Disease resistance protein (CC-NBS-LRR class) family</fullName>
    </submittedName>
</protein>
<evidence type="ECO:0000256" key="3">
    <source>
        <dbReference type="ARBA" id="ARBA00022737"/>
    </source>
</evidence>
<dbReference type="GO" id="GO:0002758">
    <property type="term" value="P:innate immune response-activating signaling pathway"/>
    <property type="evidence" value="ECO:0007669"/>
    <property type="project" value="UniProtKB-ARBA"/>
</dbReference>
<evidence type="ECO:0000259" key="7">
    <source>
        <dbReference type="Pfam" id="PF00931"/>
    </source>
</evidence>